<evidence type="ECO:0000256" key="7">
    <source>
        <dbReference type="PIRSR" id="PIRSR600223-1"/>
    </source>
</evidence>
<feature type="active site" evidence="7">
    <location>
        <position position="95"/>
    </location>
</feature>
<reference evidence="10" key="1">
    <citation type="journal article" date="2020" name="Stud. Mycol.">
        <title>101 Dothideomycetes genomes: a test case for predicting lifestyles and emergence of pathogens.</title>
        <authorList>
            <person name="Haridas S."/>
            <person name="Albert R."/>
            <person name="Binder M."/>
            <person name="Bloem J."/>
            <person name="Labutti K."/>
            <person name="Salamov A."/>
            <person name="Andreopoulos B."/>
            <person name="Baker S."/>
            <person name="Barry K."/>
            <person name="Bills G."/>
            <person name="Bluhm B."/>
            <person name="Cannon C."/>
            <person name="Castanera R."/>
            <person name="Culley D."/>
            <person name="Daum C."/>
            <person name="Ezra D."/>
            <person name="Gonzalez J."/>
            <person name="Henrissat B."/>
            <person name="Kuo A."/>
            <person name="Liang C."/>
            <person name="Lipzen A."/>
            <person name="Lutzoni F."/>
            <person name="Magnuson J."/>
            <person name="Mondo S."/>
            <person name="Nolan M."/>
            <person name="Ohm R."/>
            <person name="Pangilinan J."/>
            <person name="Park H.-J."/>
            <person name="Ramirez L."/>
            <person name="Alfaro M."/>
            <person name="Sun H."/>
            <person name="Tritt A."/>
            <person name="Yoshinaga Y."/>
            <person name="Zwiers L.-H."/>
            <person name="Turgeon B."/>
            <person name="Goodwin S."/>
            <person name="Spatafora J."/>
            <person name="Crous P."/>
            <person name="Grigoriev I."/>
        </authorList>
    </citation>
    <scope>NUCLEOTIDE SEQUENCE</scope>
    <source>
        <strain evidence="10">CBS 101060</strain>
    </source>
</reference>
<evidence type="ECO:0000313" key="10">
    <source>
        <dbReference type="EMBL" id="KAF2838291.1"/>
    </source>
</evidence>
<proteinExistence type="inferred from homology"/>
<sequence length="221" mass="24780">MPIRFSPAISRSGPLFRCFASNATKRNVPRAQPQPQPKPKLNEPSPQKLEASNQYPKEPWYRVHIRIIGKFAGFSLILHVVSTYGYSINLTGGISMLPTVAAQEEWVLLSKYHRRGRDIEVGDVVSYYNPLVVGQMVMKRVIGMPGDFVLRDTPGRSDVMVQVPEGHFWSAGDNQAFSRDSRIYGPIPLALIRGKVIASGFPSGGWKWIVNTLKEPEEFRA</sequence>
<evidence type="ECO:0000256" key="2">
    <source>
        <dbReference type="ARBA" id="ARBA00022792"/>
    </source>
</evidence>
<dbReference type="PANTHER" id="PTHR12383">
    <property type="entry name" value="PROTEASE FAMILY S26 MITOCHONDRIAL INNER MEMBRANE PROTEASE-RELATED"/>
    <property type="match status" value="1"/>
</dbReference>
<name>A0A9P4S8Z4_9PEZI</name>
<feature type="region of interest" description="Disordered" evidence="8">
    <location>
        <begin position="26"/>
        <end position="53"/>
    </location>
</feature>
<evidence type="ECO:0000313" key="11">
    <source>
        <dbReference type="Proteomes" id="UP000799429"/>
    </source>
</evidence>
<gene>
    <name evidence="10" type="ORF">M501DRAFT_936177</name>
</gene>
<dbReference type="InterPro" id="IPR019758">
    <property type="entry name" value="Pept_S26A_signal_pept_1_CS"/>
</dbReference>
<feature type="active site" evidence="7">
    <location>
        <position position="139"/>
    </location>
</feature>
<evidence type="ECO:0000256" key="5">
    <source>
        <dbReference type="ARBA" id="ARBA00023136"/>
    </source>
</evidence>
<dbReference type="AlphaFoldDB" id="A0A9P4S8Z4"/>
<comment type="subcellular location">
    <subcellularLocation>
        <location evidence="1">Mitochondrion inner membrane</location>
    </subcellularLocation>
</comment>
<evidence type="ECO:0000256" key="8">
    <source>
        <dbReference type="SAM" id="MobiDB-lite"/>
    </source>
</evidence>
<dbReference type="InterPro" id="IPR000223">
    <property type="entry name" value="Pept_S26A_signal_pept_1"/>
</dbReference>
<dbReference type="GO" id="GO:0006465">
    <property type="term" value="P:signal peptide processing"/>
    <property type="evidence" value="ECO:0007669"/>
    <property type="project" value="InterPro"/>
</dbReference>
<dbReference type="InterPro" id="IPR052064">
    <property type="entry name" value="Mito_IMP1_subunit"/>
</dbReference>
<dbReference type="GO" id="GO:0004252">
    <property type="term" value="F:serine-type endopeptidase activity"/>
    <property type="evidence" value="ECO:0007669"/>
    <property type="project" value="InterPro"/>
</dbReference>
<evidence type="ECO:0000259" key="9">
    <source>
        <dbReference type="Pfam" id="PF10502"/>
    </source>
</evidence>
<evidence type="ECO:0000256" key="1">
    <source>
        <dbReference type="ARBA" id="ARBA00004273"/>
    </source>
</evidence>
<organism evidence="10 11">
    <name type="scientific">Patellaria atrata CBS 101060</name>
    <dbReference type="NCBI Taxonomy" id="1346257"/>
    <lineage>
        <taxon>Eukaryota</taxon>
        <taxon>Fungi</taxon>
        <taxon>Dikarya</taxon>
        <taxon>Ascomycota</taxon>
        <taxon>Pezizomycotina</taxon>
        <taxon>Dothideomycetes</taxon>
        <taxon>Dothideomycetes incertae sedis</taxon>
        <taxon>Patellariales</taxon>
        <taxon>Patellariaceae</taxon>
        <taxon>Patellaria</taxon>
    </lineage>
</organism>
<dbReference type="Proteomes" id="UP000799429">
    <property type="component" value="Unassembled WGS sequence"/>
</dbReference>
<feature type="domain" description="Peptidase S26" evidence="9">
    <location>
        <begin position="161"/>
        <end position="197"/>
    </location>
</feature>
<comment type="similarity">
    <text evidence="6">Belongs to the peptidase S26 family. IMP1 subfamily.</text>
</comment>
<dbReference type="Pfam" id="PF10502">
    <property type="entry name" value="Peptidase_S26"/>
    <property type="match status" value="2"/>
</dbReference>
<keyword evidence="3" id="KW-0378">Hydrolase</keyword>
<comment type="caution">
    <text evidence="10">The sequence shown here is derived from an EMBL/GenBank/DDBJ whole genome shotgun (WGS) entry which is preliminary data.</text>
</comment>
<dbReference type="EMBL" id="MU006097">
    <property type="protein sequence ID" value="KAF2838291.1"/>
    <property type="molecule type" value="Genomic_DNA"/>
</dbReference>
<dbReference type="InterPro" id="IPR036286">
    <property type="entry name" value="LexA/Signal_pep-like_sf"/>
</dbReference>
<dbReference type="GO" id="GO:0042720">
    <property type="term" value="C:mitochondrial inner membrane peptidase complex"/>
    <property type="evidence" value="ECO:0007669"/>
    <property type="project" value="TreeGrafter"/>
</dbReference>
<protein>
    <submittedName>
        <fullName evidence="10">LexA/Signal peptidase</fullName>
    </submittedName>
</protein>
<evidence type="ECO:0000256" key="6">
    <source>
        <dbReference type="ARBA" id="ARBA00038445"/>
    </source>
</evidence>
<evidence type="ECO:0000256" key="4">
    <source>
        <dbReference type="ARBA" id="ARBA00023128"/>
    </source>
</evidence>
<dbReference type="OrthoDB" id="308440at2759"/>
<accession>A0A9P4S8Z4</accession>
<keyword evidence="5" id="KW-0472">Membrane</keyword>
<dbReference type="PROSITE" id="PS00761">
    <property type="entry name" value="SPASE_I_3"/>
    <property type="match status" value="1"/>
</dbReference>
<dbReference type="CDD" id="cd06530">
    <property type="entry name" value="S26_SPase_I"/>
    <property type="match status" value="1"/>
</dbReference>
<dbReference type="PANTHER" id="PTHR12383:SF16">
    <property type="entry name" value="MITOCHONDRIAL INNER MEMBRANE PROTEASE SUBUNIT 1"/>
    <property type="match status" value="1"/>
</dbReference>
<keyword evidence="4" id="KW-0496">Mitochondrion</keyword>
<keyword evidence="11" id="KW-1185">Reference proteome</keyword>
<dbReference type="InterPro" id="IPR019533">
    <property type="entry name" value="Peptidase_S26"/>
</dbReference>
<keyword evidence="2" id="KW-0999">Mitochondrion inner membrane</keyword>
<dbReference type="GO" id="GO:0006627">
    <property type="term" value="P:protein processing involved in protein targeting to mitochondrion"/>
    <property type="evidence" value="ECO:0007669"/>
    <property type="project" value="TreeGrafter"/>
</dbReference>
<dbReference type="Gene3D" id="2.10.109.10">
    <property type="entry name" value="Umud Fragment, subunit A"/>
    <property type="match status" value="1"/>
</dbReference>
<feature type="domain" description="Peptidase S26" evidence="9">
    <location>
        <begin position="75"/>
        <end position="149"/>
    </location>
</feature>
<dbReference type="FunFam" id="2.10.109.10:FF:000015">
    <property type="entry name" value="Mitochondrial inner membrane protease subunit 1"/>
    <property type="match status" value="1"/>
</dbReference>
<dbReference type="PRINTS" id="PR00727">
    <property type="entry name" value="LEADERPTASE"/>
</dbReference>
<evidence type="ECO:0000256" key="3">
    <source>
        <dbReference type="ARBA" id="ARBA00022801"/>
    </source>
</evidence>
<dbReference type="SUPFAM" id="SSF51306">
    <property type="entry name" value="LexA/Signal peptidase"/>
    <property type="match status" value="1"/>
</dbReference>